<name>A0A2K4XG56_PSEVC</name>
<gene>
    <name evidence="5" type="primary">YwnH</name>
    <name evidence="4" type="synonym">pat</name>
    <name evidence="5" type="ORF">PCAR9_P0098</name>
    <name evidence="4" type="ORF">PCARR_a3462</name>
</gene>
<reference evidence="5 6" key="2">
    <citation type="submission" date="2017-11" db="EMBL/GenBank/DDBJ databases">
        <authorList>
            <person name="Han C.G."/>
        </authorList>
    </citation>
    <scope>NUCLEOTIDE SEQUENCE [LARGE SCALE GENOMIC DNA]</scope>
    <source>
        <strain evidence="6">ATCC 43555</strain>
        <strain evidence="5">ATCC43555</strain>
        <plasmid evidence="6">Plasmid pcar9p</plasmid>
    </source>
</reference>
<feature type="domain" description="N-acetyltransferase" evidence="3">
    <location>
        <begin position="1"/>
        <end position="157"/>
    </location>
</feature>
<keyword evidence="1 5" id="KW-0808">Transferase</keyword>
<keyword evidence="5" id="KW-0614">Plasmid</keyword>
<dbReference type="Gene3D" id="3.40.630.30">
    <property type="match status" value="1"/>
</dbReference>
<proteinExistence type="predicted"/>
<dbReference type="OrthoDB" id="5459937at2"/>
<evidence type="ECO:0000259" key="3">
    <source>
        <dbReference type="PROSITE" id="PS51186"/>
    </source>
</evidence>
<dbReference type="InterPro" id="IPR016181">
    <property type="entry name" value="Acyl_CoA_acyltransferase"/>
</dbReference>
<dbReference type="EC" id="2.3.1.183" evidence="5"/>
<keyword evidence="2 5" id="KW-0012">Acyltransferase</keyword>
<dbReference type="PANTHER" id="PTHR43072:SF23">
    <property type="entry name" value="UPF0039 PROTEIN C11D3.02C"/>
    <property type="match status" value="1"/>
</dbReference>
<organism evidence="5 6">
    <name type="scientific">Pseudoalteromonas carrageenovora IAM 12662</name>
    <dbReference type="NCBI Taxonomy" id="1314868"/>
    <lineage>
        <taxon>Bacteria</taxon>
        <taxon>Pseudomonadati</taxon>
        <taxon>Pseudomonadota</taxon>
        <taxon>Gammaproteobacteria</taxon>
        <taxon>Alteromonadales</taxon>
        <taxon>Pseudoalteromonadaceae</taxon>
        <taxon>Pseudoalteromonas</taxon>
    </lineage>
</organism>
<geneLocation type="plasmid" evidence="6">
    <name>pcar9p</name>
</geneLocation>
<dbReference type="RefSeq" id="WP_104644269.1">
    <property type="nucleotide sequence ID" value="NZ_AQGW01000016.1"/>
</dbReference>
<evidence type="ECO:0000256" key="1">
    <source>
        <dbReference type="ARBA" id="ARBA00022679"/>
    </source>
</evidence>
<evidence type="ECO:0000256" key="2">
    <source>
        <dbReference type="ARBA" id="ARBA00023315"/>
    </source>
</evidence>
<dbReference type="PROSITE" id="PS51186">
    <property type="entry name" value="GNAT"/>
    <property type="match status" value="1"/>
</dbReference>
<dbReference type="Pfam" id="PF13420">
    <property type="entry name" value="Acetyltransf_4"/>
    <property type="match status" value="1"/>
</dbReference>
<dbReference type="EMBL" id="AQGW01000016">
    <property type="protein sequence ID" value="MBE0381663.1"/>
    <property type="molecule type" value="Genomic_DNA"/>
</dbReference>
<evidence type="ECO:0000313" key="4">
    <source>
        <dbReference type="EMBL" id="MBE0381663.1"/>
    </source>
</evidence>
<evidence type="ECO:0000313" key="6">
    <source>
        <dbReference type="Proteomes" id="UP000238288"/>
    </source>
</evidence>
<evidence type="ECO:0000313" key="7">
    <source>
        <dbReference type="Proteomes" id="UP000615003"/>
    </source>
</evidence>
<dbReference type="Proteomes" id="UP000238288">
    <property type="component" value="Plasmid PCAR9p"/>
</dbReference>
<accession>A0A2K4XG56</accession>
<dbReference type="Proteomes" id="UP000615003">
    <property type="component" value="Unassembled WGS sequence"/>
</dbReference>
<sequence>MLIRTFEQADYPFVQTIYQQGIDTGNATFQLTAKSWVEWNTSMHSHSRLVAVENDNIIGWAALSPISNREVYSGVAEVSVYVAASAQGKGVGQELLSSLILESESNNIWMLQAAIFPENKGSLKLHKNNGFRQLGIRENLGQMNNIWRDVILIERRSKVVGVIGN</sequence>
<dbReference type="SUPFAM" id="SSF55729">
    <property type="entry name" value="Acyl-CoA N-acyltransferases (Nat)"/>
    <property type="match status" value="1"/>
</dbReference>
<dbReference type="GeneID" id="93665984"/>
<evidence type="ECO:0000313" key="5">
    <source>
        <dbReference type="EMBL" id="SOU43291.1"/>
    </source>
</evidence>
<protein>
    <submittedName>
        <fullName evidence="5">Phosphinothricin acetyltransferase</fullName>
        <ecNumber evidence="5">2.3.1.183</ecNumber>
    </submittedName>
</protein>
<dbReference type="PANTHER" id="PTHR43072">
    <property type="entry name" value="N-ACETYLTRANSFERASE"/>
    <property type="match status" value="1"/>
</dbReference>
<dbReference type="CDD" id="cd04301">
    <property type="entry name" value="NAT_SF"/>
    <property type="match status" value="1"/>
</dbReference>
<dbReference type="EMBL" id="LT965930">
    <property type="protein sequence ID" value="SOU43291.1"/>
    <property type="molecule type" value="Genomic_DNA"/>
</dbReference>
<reference evidence="4 7" key="1">
    <citation type="submission" date="2015-06" db="EMBL/GenBank/DDBJ databases">
        <title>Genome sequence of Pseudoalteromonas carrageenovora.</title>
        <authorList>
            <person name="Xie B.-B."/>
            <person name="Rong J.-C."/>
            <person name="Qin Q.-L."/>
            <person name="Zhang Y.-Z."/>
        </authorList>
    </citation>
    <scope>NUCLEOTIDE SEQUENCE [LARGE SCALE GENOMIC DNA]</scope>
    <source>
        <strain evidence="4 7">IAM 12662</strain>
    </source>
</reference>
<geneLocation type="plasmid" evidence="5">
    <name>PCAR9p</name>
</geneLocation>
<dbReference type="AlphaFoldDB" id="A0A2K4XG56"/>
<keyword evidence="7" id="KW-1185">Reference proteome</keyword>
<dbReference type="InterPro" id="IPR000182">
    <property type="entry name" value="GNAT_dom"/>
</dbReference>
<dbReference type="GO" id="GO:0102971">
    <property type="term" value="F:phosphinothricin N-acetyltransferase activity"/>
    <property type="evidence" value="ECO:0007669"/>
    <property type="project" value="UniProtKB-EC"/>
</dbReference>